<keyword evidence="2" id="KW-0106">Calcium</keyword>
<dbReference type="GO" id="GO:0070062">
    <property type="term" value="C:extracellular exosome"/>
    <property type="evidence" value="ECO:0007669"/>
    <property type="project" value="TreeGrafter"/>
</dbReference>
<dbReference type="Proteomes" id="UP000230066">
    <property type="component" value="Unassembled WGS sequence"/>
</dbReference>
<evidence type="ECO:0000256" key="1">
    <source>
        <dbReference type="ARBA" id="ARBA00022729"/>
    </source>
</evidence>
<comment type="caution">
    <text evidence="5">The sequence shown here is derived from an EMBL/GenBank/DDBJ whole genome shotgun (WGS) entry which is preliminary data.</text>
</comment>
<feature type="compositionally biased region" description="Polar residues" evidence="3">
    <location>
        <begin position="309"/>
        <end position="326"/>
    </location>
</feature>
<dbReference type="InterPro" id="IPR040250">
    <property type="entry name" value="Nucleobindin"/>
</dbReference>
<dbReference type="AlphaFoldDB" id="A0A4E0R1X1"/>
<dbReference type="GO" id="GO:0005509">
    <property type="term" value="F:calcium ion binding"/>
    <property type="evidence" value="ECO:0007669"/>
    <property type="project" value="InterPro"/>
</dbReference>
<feature type="domain" description="EF-hand" evidence="4">
    <location>
        <begin position="86"/>
        <end position="121"/>
    </location>
</feature>
<dbReference type="InterPro" id="IPR018247">
    <property type="entry name" value="EF_Hand_1_Ca_BS"/>
</dbReference>
<name>A0A4E0R1X1_FASHE</name>
<dbReference type="PROSITE" id="PS00018">
    <property type="entry name" value="EF_HAND_1"/>
    <property type="match status" value="2"/>
</dbReference>
<evidence type="ECO:0000313" key="6">
    <source>
        <dbReference type="Proteomes" id="UP000230066"/>
    </source>
</evidence>
<reference evidence="5" key="1">
    <citation type="submission" date="2019-03" db="EMBL/GenBank/DDBJ databases">
        <title>Improved annotation for the trematode Fasciola hepatica.</title>
        <authorList>
            <person name="Choi Y.-J."/>
            <person name="Martin J."/>
            <person name="Mitreva M."/>
        </authorList>
    </citation>
    <scope>NUCLEOTIDE SEQUENCE [LARGE SCALE GENOMIC DNA]</scope>
</reference>
<keyword evidence="6" id="KW-1185">Reference proteome</keyword>
<organism evidence="5 6">
    <name type="scientific">Fasciola hepatica</name>
    <name type="common">Liver fluke</name>
    <dbReference type="NCBI Taxonomy" id="6192"/>
    <lineage>
        <taxon>Eukaryota</taxon>
        <taxon>Metazoa</taxon>
        <taxon>Spiralia</taxon>
        <taxon>Lophotrochozoa</taxon>
        <taxon>Platyhelminthes</taxon>
        <taxon>Trematoda</taxon>
        <taxon>Digenea</taxon>
        <taxon>Plagiorchiida</taxon>
        <taxon>Echinostomata</taxon>
        <taxon>Echinostomatoidea</taxon>
        <taxon>Fasciolidae</taxon>
        <taxon>Fasciola</taxon>
    </lineage>
</organism>
<evidence type="ECO:0000256" key="2">
    <source>
        <dbReference type="ARBA" id="ARBA00022837"/>
    </source>
</evidence>
<protein>
    <recommendedName>
        <fullName evidence="4">EF-hand domain-containing protein</fullName>
    </recommendedName>
</protein>
<feature type="region of interest" description="Disordered" evidence="3">
    <location>
        <begin position="288"/>
        <end position="364"/>
    </location>
</feature>
<dbReference type="PANTHER" id="PTHR19237:SF20">
    <property type="entry name" value="NUCLEOBINDIN 1"/>
    <property type="match status" value="1"/>
</dbReference>
<dbReference type="SUPFAM" id="SSF47473">
    <property type="entry name" value="EF-hand"/>
    <property type="match status" value="1"/>
</dbReference>
<dbReference type="GO" id="GO:0005793">
    <property type="term" value="C:endoplasmic reticulum-Golgi intermediate compartment"/>
    <property type="evidence" value="ECO:0007669"/>
    <property type="project" value="TreeGrafter"/>
</dbReference>
<evidence type="ECO:0000313" key="5">
    <source>
        <dbReference type="EMBL" id="THD20136.1"/>
    </source>
</evidence>
<dbReference type="Gene3D" id="1.10.238.10">
    <property type="entry name" value="EF-hand"/>
    <property type="match status" value="1"/>
</dbReference>
<feature type="compositionally biased region" description="Polar residues" evidence="3">
    <location>
        <begin position="340"/>
        <end position="353"/>
    </location>
</feature>
<dbReference type="Pfam" id="PF13499">
    <property type="entry name" value="EF-hand_7"/>
    <property type="match status" value="1"/>
</dbReference>
<accession>A0A4E0R1X1</accession>
<proteinExistence type="predicted"/>
<dbReference type="EMBL" id="JXXN02005090">
    <property type="protein sequence ID" value="THD20136.1"/>
    <property type="molecule type" value="Genomic_DNA"/>
</dbReference>
<dbReference type="PROSITE" id="PS50222">
    <property type="entry name" value="EF_HAND_2"/>
    <property type="match status" value="2"/>
</dbReference>
<gene>
    <name evidence="5" type="ORF">D915_008900</name>
</gene>
<sequence length="364" mass="41291">MYICFVHYFKRHTPHKNSLMFTTILYMVLFQTTTKMPKLILFSALFQLFSLILGAPVIKPHHGPLNEPGSMDQILEAWEEEDGMNRTDFDAKSFFLMHDLDGDHELSWEEIDVILERETEKLGKGDPHVNSTYVNNVSREMRDYFMEHFDKDHNGKISMEEFLHSMGHSEEKTKEWVPHEDKVWNETARVQEEHDTQKRVVHVAQQLDPSIGIQPGHSNVAPQFTDIRASDTLQALETQLNMQPGVPVAQVLQNTEFQGSQQVPQAASFGQPQPEQAQLKMQPMTQFSQNTGFQGGQEVPQAGAHMPSGQFSQTGHIGSPSVQPVQGSVEAHRQEAHSDPSGQQFLSMNQPETLSEIPANRQPR</sequence>
<feature type="domain" description="EF-hand" evidence="4">
    <location>
        <begin position="137"/>
        <end position="172"/>
    </location>
</feature>
<evidence type="ECO:0000259" key="4">
    <source>
        <dbReference type="PROSITE" id="PS50222"/>
    </source>
</evidence>
<keyword evidence="1" id="KW-0732">Signal</keyword>
<dbReference type="InterPro" id="IPR002048">
    <property type="entry name" value="EF_hand_dom"/>
</dbReference>
<dbReference type="InterPro" id="IPR011992">
    <property type="entry name" value="EF-hand-dom_pair"/>
</dbReference>
<dbReference type="PANTHER" id="PTHR19237">
    <property type="entry name" value="NUCLEOBINDIN"/>
    <property type="match status" value="1"/>
</dbReference>
<dbReference type="CDD" id="cd00051">
    <property type="entry name" value="EFh"/>
    <property type="match status" value="1"/>
</dbReference>
<evidence type="ECO:0000256" key="3">
    <source>
        <dbReference type="SAM" id="MobiDB-lite"/>
    </source>
</evidence>